<dbReference type="SMART" id="SM00220">
    <property type="entry name" value="S_TKc"/>
    <property type="match status" value="1"/>
</dbReference>
<dbReference type="InterPro" id="IPR036365">
    <property type="entry name" value="PGBD-like_sf"/>
</dbReference>
<feature type="domain" description="Protein kinase" evidence="2">
    <location>
        <begin position="19"/>
        <end position="293"/>
    </location>
</feature>
<keyword evidence="1" id="KW-1133">Transmembrane helix</keyword>
<dbReference type="GO" id="GO:0005524">
    <property type="term" value="F:ATP binding"/>
    <property type="evidence" value="ECO:0007669"/>
    <property type="project" value="InterPro"/>
</dbReference>
<evidence type="ECO:0000256" key="1">
    <source>
        <dbReference type="SAM" id="Phobius"/>
    </source>
</evidence>
<dbReference type="GO" id="GO:0004674">
    <property type="term" value="F:protein serine/threonine kinase activity"/>
    <property type="evidence" value="ECO:0007669"/>
    <property type="project" value="UniProtKB-KW"/>
</dbReference>
<dbReference type="SUPFAM" id="SSF47090">
    <property type="entry name" value="PGBD-like"/>
    <property type="match status" value="1"/>
</dbReference>
<dbReference type="Pfam" id="PF01471">
    <property type="entry name" value="PG_binding_1"/>
    <property type="match status" value="1"/>
</dbReference>
<dbReference type="InterPro" id="IPR002477">
    <property type="entry name" value="Peptidoglycan-bd-like"/>
</dbReference>
<keyword evidence="1" id="KW-0812">Transmembrane</keyword>
<reference evidence="3" key="1">
    <citation type="journal article" date="2015" name="Genome Announc.">
        <title>Draft Genome Sequence of Thiostrepton-Producing Streptomyces azureus ATCC 14921.</title>
        <authorList>
            <person name="Sakihara K."/>
            <person name="Maeda J."/>
            <person name="Tashiro K."/>
            <person name="Fujino Y."/>
            <person name="Kuhara S."/>
            <person name="Ohshima T."/>
            <person name="Ogata S."/>
            <person name="Doi K."/>
        </authorList>
    </citation>
    <scope>NUCLEOTIDE SEQUENCE [LARGE SCALE GENOMIC DNA]</scope>
    <source>
        <strain evidence="3">ATCC14921</strain>
    </source>
</reference>
<sequence length="449" mass="48985">MTGQSYAVPVPKGYRVGPWEVREALASGAFATVYAARLVKEGDPEMPSRAALKFLPTGTRTPRQLRHMRELAEREVELLERLRAPRLIRMYDTLTVDDPGHPELDGATVLILEQAEGSLDDVLEHEPKPESGPALLAQVCEGLHQLHHAGWVHGDLKPANVLLLKDGSVRLADFNMAAELEGTHAYTPAFATPDYTPPELLWPEIDERGTRIRPTADVWAFGVLTHVVLTNSFPLPGGSTEARTDAAMRYARGAEELRLSPELPEAWREIVRDCLAPTHLERVARVPDAGALLRRVEDAAGASRSARLPRLRPRRWRRPVLVAAVAAVAMLGGTAVTYALIDETPVAAAPPSCEKPAVYEDEKYGPGYTAGWSSTWDFTVARGDGGSQVRELQCLLRHLHGITEVGEVDGDFGPLTHGAVVTFQKRAGLDADGIVGSETWSALRKADEV</sequence>
<dbReference type="CDD" id="cd14014">
    <property type="entry name" value="STKc_PknB_like"/>
    <property type="match status" value="1"/>
</dbReference>
<gene>
    <name evidence="3" type="ORF">SAZU_7216</name>
</gene>
<dbReference type="Pfam" id="PF00069">
    <property type="entry name" value="Pkinase"/>
    <property type="match status" value="1"/>
</dbReference>
<evidence type="ECO:0000313" key="3">
    <source>
        <dbReference type="EMBL" id="GAP52341.1"/>
    </source>
</evidence>
<proteinExistence type="predicted"/>
<dbReference type="PATRIC" id="fig|146537.3.peg.7587"/>
<accession>A0A0K8PWZ7</accession>
<dbReference type="InterPro" id="IPR036366">
    <property type="entry name" value="PGBDSf"/>
</dbReference>
<keyword evidence="3" id="KW-0418">Kinase</keyword>
<keyword evidence="3" id="KW-0723">Serine/threonine-protein kinase</keyword>
<dbReference type="AlphaFoldDB" id="A0A0K8PWZ7"/>
<dbReference type="OrthoDB" id="9801841at2"/>
<dbReference type="PROSITE" id="PS50011">
    <property type="entry name" value="PROTEIN_KINASE_DOM"/>
    <property type="match status" value="1"/>
</dbReference>
<dbReference type="Gene3D" id="1.10.510.10">
    <property type="entry name" value="Transferase(Phosphotransferase) domain 1"/>
    <property type="match status" value="1"/>
</dbReference>
<dbReference type="EMBL" id="DF968419">
    <property type="protein sequence ID" value="GAP52341.1"/>
    <property type="molecule type" value="Genomic_DNA"/>
</dbReference>
<evidence type="ECO:0000259" key="2">
    <source>
        <dbReference type="PROSITE" id="PS50011"/>
    </source>
</evidence>
<dbReference type="RefSeq" id="WP_059423429.1">
    <property type="nucleotide sequence ID" value="NZ_DF968419.1"/>
</dbReference>
<keyword evidence="3" id="KW-0808">Transferase</keyword>
<keyword evidence="4" id="KW-1185">Reference proteome</keyword>
<dbReference type="Gene3D" id="1.10.101.10">
    <property type="entry name" value="PGBD-like superfamily/PGBD"/>
    <property type="match status" value="1"/>
</dbReference>
<keyword evidence="1" id="KW-0472">Membrane</keyword>
<organism evidence="3 4">
    <name type="scientific">Streptomyces azureus</name>
    <dbReference type="NCBI Taxonomy" id="146537"/>
    <lineage>
        <taxon>Bacteria</taxon>
        <taxon>Bacillati</taxon>
        <taxon>Actinomycetota</taxon>
        <taxon>Actinomycetes</taxon>
        <taxon>Kitasatosporales</taxon>
        <taxon>Streptomycetaceae</taxon>
        <taxon>Streptomyces</taxon>
    </lineage>
</organism>
<dbReference type="SUPFAM" id="SSF56112">
    <property type="entry name" value="Protein kinase-like (PK-like)"/>
    <property type="match status" value="1"/>
</dbReference>
<dbReference type="PANTHER" id="PTHR24359:SF1">
    <property type="entry name" value="INHIBITOR OF NUCLEAR FACTOR KAPPA-B KINASE EPSILON SUBUNIT HOMOLOG 1-RELATED"/>
    <property type="match status" value="1"/>
</dbReference>
<name>A0A0K8PWZ7_STRAJ</name>
<protein>
    <submittedName>
        <fullName evidence="3">Serine/threonine protein kinase</fullName>
    </submittedName>
</protein>
<dbReference type="Proteomes" id="UP000053859">
    <property type="component" value="Unassembled WGS sequence"/>
</dbReference>
<dbReference type="InterPro" id="IPR011009">
    <property type="entry name" value="Kinase-like_dom_sf"/>
</dbReference>
<feature type="transmembrane region" description="Helical" evidence="1">
    <location>
        <begin position="320"/>
        <end position="341"/>
    </location>
</feature>
<evidence type="ECO:0000313" key="4">
    <source>
        <dbReference type="Proteomes" id="UP000053859"/>
    </source>
</evidence>
<dbReference type="InterPro" id="IPR000719">
    <property type="entry name" value="Prot_kinase_dom"/>
</dbReference>
<dbReference type="Gene3D" id="3.30.200.20">
    <property type="entry name" value="Phosphorylase Kinase, domain 1"/>
    <property type="match status" value="1"/>
</dbReference>
<dbReference type="PANTHER" id="PTHR24359">
    <property type="entry name" value="SERINE/THREONINE-PROTEIN KINASE SBK1"/>
    <property type="match status" value="1"/>
</dbReference>